<comment type="caution">
    <text evidence="1">The sequence shown here is derived from an EMBL/GenBank/DDBJ whole genome shotgun (WGS) entry which is preliminary data.</text>
</comment>
<dbReference type="AlphaFoldDB" id="A0A642C0M7"/>
<proteinExistence type="predicted"/>
<protein>
    <submittedName>
        <fullName evidence="1">Uncharacterized protein</fullName>
    </submittedName>
</protein>
<gene>
    <name evidence="1" type="ORF">F3B51_29505</name>
</gene>
<feature type="non-terminal residue" evidence="1">
    <location>
        <position position="1"/>
    </location>
</feature>
<reference evidence="1" key="1">
    <citation type="journal article" date="2019" name="Nat. Med.">
        <title>A library of human gut bacterial isolates paired with longitudinal multiomics data enables mechanistic microbiome research.</title>
        <authorList>
            <person name="Poyet M."/>
            <person name="Groussin M."/>
            <person name="Gibbons S.M."/>
            <person name="Avila-Pacheco J."/>
            <person name="Jiang X."/>
            <person name="Kearney S.M."/>
            <person name="Perrotta A.R."/>
            <person name="Berdy B."/>
            <person name="Zhao S."/>
            <person name="Lieberman T.D."/>
            <person name="Swanson P.K."/>
            <person name="Smith M."/>
            <person name="Roesemann S."/>
            <person name="Alexander J.E."/>
            <person name="Rich S.A."/>
            <person name="Livny J."/>
            <person name="Vlamakis H."/>
            <person name="Clish C."/>
            <person name="Bullock K."/>
            <person name="Deik A."/>
            <person name="Scott J."/>
            <person name="Pierce K.A."/>
            <person name="Xavier R.J."/>
            <person name="Alm E.J."/>
        </authorList>
    </citation>
    <scope>NUCLEOTIDE SEQUENCE</scope>
    <source>
        <strain evidence="1">BIOML-A13</strain>
    </source>
</reference>
<dbReference type="EMBL" id="VWFN01000296">
    <property type="protein sequence ID" value="KAA4631837.1"/>
    <property type="molecule type" value="Genomic_DNA"/>
</dbReference>
<name>A0A642C0M7_BACOV</name>
<organism evidence="1">
    <name type="scientific">Bacteroides ovatus</name>
    <dbReference type="NCBI Taxonomy" id="28116"/>
    <lineage>
        <taxon>Bacteria</taxon>
        <taxon>Pseudomonadati</taxon>
        <taxon>Bacteroidota</taxon>
        <taxon>Bacteroidia</taxon>
        <taxon>Bacteroidales</taxon>
        <taxon>Bacteroidaceae</taxon>
        <taxon>Bacteroides</taxon>
    </lineage>
</organism>
<evidence type="ECO:0000313" key="1">
    <source>
        <dbReference type="EMBL" id="KAA4631837.1"/>
    </source>
</evidence>
<sequence>CRFRSLDIRGKRLSLKADQVKVTDYYEELGTIRSSETFGFNVDNLYLSGKDSHRYRTGINCKRIFWNPLAKDAELELTLRQKGEIILNR</sequence>
<accession>A0A642C0M7</accession>